<dbReference type="RefSeq" id="WP_150886139.1">
    <property type="nucleotide sequence ID" value="NZ_CP032452.1"/>
</dbReference>
<dbReference type="InterPro" id="IPR015856">
    <property type="entry name" value="ABC_transpr_CbiO/EcfA_su"/>
</dbReference>
<evidence type="ECO:0000256" key="2">
    <source>
        <dbReference type="ARBA" id="ARBA00022448"/>
    </source>
</evidence>
<dbReference type="GO" id="GO:0016887">
    <property type="term" value="F:ATP hydrolysis activity"/>
    <property type="evidence" value="ECO:0007669"/>
    <property type="project" value="InterPro"/>
</dbReference>
<dbReference type="Pfam" id="PF00005">
    <property type="entry name" value="ABC_tran"/>
    <property type="match status" value="1"/>
</dbReference>
<dbReference type="EMBL" id="CP032452">
    <property type="protein sequence ID" value="QEZ68338.1"/>
    <property type="molecule type" value="Genomic_DNA"/>
</dbReference>
<evidence type="ECO:0000256" key="4">
    <source>
        <dbReference type="ARBA" id="ARBA00022840"/>
    </source>
</evidence>
<dbReference type="PANTHER" id="PTHR43423">
    <property type="entry name" value="ABC TRANSPORTER I FAMILY MEMBER 17"/>
    <property type="match status" value="1"/>
</dbReference>
<comment type="subcellular location">
    <subcellularLocation>
        <location evidence="1">Cell membrane</location>
        <topology evidence="1">Peripheral membrane protein</topology>
    </subcellularLocation>
</comment>
<dbReference type="GO" id="GO:0022857">
    <property type="term" value="F:transmembrane transporter activity"/>
    <property type="evidence" value="ECO:0007669"/>
    <property type="project" value="UniProtKB-ARBA"/>
</dbReference>
<dbReference type="PROSITE" id="PS00211">
    <property type="entry name" value="ABC_TRANSPORTER_1"/>
    <property type="match status" value="1"/>
</dbReference>
<dbReference type="GO" id="GO:0005524">
    <property type="term" value="F:ATP binding"/>
    <property type="evidence" value="ECO:0007669"/>
    <property type="project" value="UniProtKB-KW"/>
</dbReference>
<dbReference type="CDD" id="cd03225">
    <property type="entry name" value="ABC_cobalt_CbiO_domain1"/>
    <property type="match status" value="1"/>
</dbReference>
<dbReference type="InterPro" id="IPR003593">
    <property type="entry name" value="AAA+_ATPase"/>
</dbReference>
<dbReference type="PANTHER" id="PTHR43423:SF1">
    <property type="entry name" value="ABC TRANSPORTER I FAMILY MEMBER 17"/>
    <property type="match status" value="1"/>
</dbReference>
<name>A0A5P3XAP2_PARBF</name>
<evidence type="ECO:0000256" key="3">
    <source>
        <dbReference type="ARBA" id="ARBA00022741"/>
    </source>
</evidence>
<evidence type="ECO:0000313" key="6">
    <source>
        <dbReference type="EMBL" id="QEZ68338.1"/>
    </source>
</evidence>
<feature type="domain" description="ABC transporter" evidence="5">
    <location>
        <begin position="4"/>
        <end position="217"/>
    </location>
</feature>
<dbReference type="InterPro" id="IPR027417">
    <property type="entry name" value="P-loop_NTPase"/>
</dbReference>
<dbReference type="AlphaFoldDB" id="A0A5P3XAP2"/>
<evidence type="ECO:0000313" key="7">
    <source>
        <dbReference type="Proteomes" id="UP000326961"/>
    </source>
</evidence>
<dbReference type="PROSITE" id="PS50893">
    <property type="entry name" value="ABC_TRANSPORTER_2"/>
    <property type="match status" value="1"/>
</dbReference>
<sequence length="218" mass="24987">MSILRLKDIRYISDNTQILDSVNLNIEKGDCVSIIGASGSGKSTLLKICSDLISPTNGEIFFEEKNYLDYDPIELRQKISYCVQIPYLFGKSVFDNLSYPFIIRKKEIDEQRILQFMKKLNLDSDYLHKDINALSGGEKQRVALIRNLLFTPDILLLDEVTSALDKENAKIVESLIKEMNDNGITVIWVTHSLEQSESIFNKRIQMDQGQICTEEDLR</sequence>
<dbReference type="Proteomes" id="UP000326961">
    <property type="component" value="Chromosome"/>
</dbReference>
<organism evidence="6 7">
    <name type="scientific">Paraclostridium bifermentans</name>
    <name type="common">Clostridium bifermentans</name>
    <dbReference type="NCBI Taxonomy" id="1490"/>
    <lineage>
        <taxon>Bacteria</taxon>
        <taxon>Bacillati</taxon>
        <taxon>Bacillota</taxon>
        <taxon>Clostridia</taxon>
        <taxon>Peptostreptococcales</taxon>
        <taxon>Peptostreptococcaceae</taxon>
        <taxon>Paraclostridium</taxon>
    </lineage>
</organism>
<protein>
    <submittedName>
        <fullName evidence="6">ATP-binding cassette domain-containing protein</fullName>
    </submittedName>
</protein>
<accession>A0A5P3XAP2</accession>
<gene>
    <name evidence="6" type="ORF">D4A35_05045</name>
</gene>
<evidence type="ECO:0000256" key="1">
    <source>
        <dbReference type="ARBA" id="ARBA00004202"/>
    </source>
</evidence>
<reference evidence="6 7" key="1">
    <citation type="submission" date="2018-09" db="EMBL/GenBank/DDBJ databases">
        <title>A clostridial neurotoxin that targets Anopheles mosquitoes.</title>
        <authorList>
            <person name="Contreras E."/>
            <person name="Masuyer G."/>
            <person name="Qureshi N."/>
            <person name="Chawla S."/>
            <person name="Lim H.L."/>
            <person name="Chen J."/>
            <person name="Stenmark P."/>
            <person name="Gill S."/>
        </authorList>
    </citation>
    <scope>NUCLEOTIDE SEQUENCE [LARGE SCALE GENOMIC DNA]</scope>
    <source>
        <strain evidence="6 7">Cbm</strain>
    </source>
</reference>
<keyword evidence="4 6" id="KW-0067">ATP-binding</keyword>
<dbReference type="SUPFAM" id="SSF52540">
    <property type="entry name" value="P-loop containing nucleoside triphosphate hydrolases"/>
    <property type="match status" value="1"/>
</dbReference>
<dbReference type="SMART" id="SM00382">
    <property type="entry name" value="AAA"/>
    <property type="match status" value="1"/>
</dbReference>
<proteinExistence type="predicted"/>
<keyword evidence="2" id="KW-0813">Transport</keyword>
<dbReference type="Gene3D" id="3.40.50.300">
    <property type="entry name" value="P-loop containing nucleotide triphosphate hydrolases"/>
    <property type="match status" value="1"/>
</dbReference>
<keyword evidence="3" id="KW-0547">Nucleotide-binding</keyword>
<dbReference type="InterPro" id="IPR003439">
    <property type="entry name" value="ABC_transporter-like_ATP-bd"/>
</dbReference>
<evidence type="ECO:0000259" key="5">
    <source>
        <dbReference type="PROSITE" id="PS50893"/>
    </source>
</evidence>
<dbReference type="InterPro" id="IPR017871">
    <property type="entry name" value="ABC_transporter-like_CS"/>
</dbReference>
<dbReference type="GO" id="GO:0005886">
    <property type="term" value="C:plasma membrane"/>
    <property type="evidence" value="ECO:0007669"/>
    <property type="project" value="UniProtKB-SubCell"/>
</dbReference>